<proteinExistence type="predicted"/>
<evidence type="ECO:0000313" key="2">
    <source>
        <dbReference type="EMBL" id="KAA0058850.1"/>
    </source>
</evidence>
<organism evidence="2 3">
    <name type="scientific">Cucumis melo var. makuwa</name>
    <name type="common">Oriental melon</name>
    <dbReference type="NCBI Taxonomy" id="1194695"/>
    <lineage>
        <taxon>Eukaryota</taxon>
        <taxon>Viridiplantae</taxon>
        <taxon>Streptophyta</taxon>
        <taxon>Embryophyta</taxon>
        <taxon>Tracheophyta</taxon>
        <taxon>Spermatophyta</taxon>
        <taxon>Magnoliopsida</taxon>
        <taxon>eudicotyledons</taxon>
        <taxon>Gunneridae</taxon>
        <taxon>Pentapetalae</taxon>
        <taxon>rosids</taxon>
        <taxon>fabids</taxon>
        <taxon>Cucurbitales</taxon>
        <taxon>Cucurbitaceae</taxon>
        <taxon>Benincaseae</taxon>
        <taxon>Cucumis</taxon>
    </lineage>
</organism>
<protein>
    <submittedName>
        <fullName evidence="2">Cell division protein ftsH</fullName>
    </submittedName>
</protein>
<dbReference type="AlphaFoldDB" id="A0A5A7UUW7"/>
<comment type="caution">
    <text evidence="2">The sequence shown here is derived from an EMBL/GenBank/DDBJ whole genome shotgun (WGS) entry which is preliminary data.</text>
</comment>
<dbReference type="EMBL" id="SSTE01006658">
    <property type="protein sequence ID" value="KAA0058850.1"/>
    <property type="molecule type" value="Genomic_DNA"/>
</dbReference>
<gene>
    <name evidence="2" type="ORF">E6C27_scaffold98G00090</name>
</gene>
<reference evidence="2 3" key="1">
    <citation type="submission" date="2019-08" db="EMBL/GenBank/DDBJ databases">
        <title>Draft genome sequences of two oriental melons (Cucumis melo L. var makuwa).</title>
        <authorList>
            <person name="Kwon S.-Y."/>
        </authorList>
    </citation>
    <scope>NUCLEOTIDE SEQUENCE [LARGE SCALE GENOMIC DNA]</scope>
    <source>
        <strain evidence="3">cv. SW 3</strain>
        <tissue evidence="2">Leaf</tissue>
    </source>
</reference>
<feature type="region of interest" description="Disordered" evidence="1">
    <location>
        <begin position="73"/>
        <end position="95"/>
    </location>
</feature>
<dbReference type="Proteomes" id="UP000321393">
    <property type="component" value="Unassembled WGS sequence"/>
</dbReference>
<dbReference type="GO" id="GO:0051301">
    <property type="term" value="P:cell division"/>
    <property type="evidence" value="ECO:0007669"/>
    <property type="project" value="UniProtKB-KW"/>
</dbReference>
<evidence type="ECO:0000313" key="3">
    <source>
        <dbReference type="Proteomes" id="UP000321393"/>
    </source>
</evidence>
<sequence length="95" mass="11068">MEYQPLQTIYSEDGEEDLRGPIGTQMYHDQKFIKTDVNNEGETLYDVPLNFSSESDEDNVPIAKRKLFERVLKGKGNETQTENERKLEKDVKARE</sequence>
<keyword evidence="2" id="KW-0132">Cell division</keyword>
<evidence type="ECO:0000256" key="1">
    <source>
        <dbReference type="SAM" id="MobiDB-lite"/>
    </source>
</evidence>
<accession>A0A5A7UUW7</accession>
<name>A0A5A7UUW7_CUCMM</name>
<keyword evidence="2" id="KW-0131">Cell cycle</keyword>